<gene>
    <name evidence="2" type="ORF">dsmv_2482</name>
</gene>
<dbReference type="AlphaFoldDB" id="S7V091"/>
<keyword evidence="1" id="KW-0175">Coiled coil</keyword>
<accession>S7V091</accession>
<comment type="caution">
    <text evidence="2">The sequence shown here is derived from an EMBL/GenBank/DDBJ whole genome shotgun (WGS) entry which is preliminary data.</text>
</comment>
<feature type="coiled-coil region" evidence="1">
    <location>
        <begin position="60"/>
        <end position="94"/>
    </location>
</feature>
<evidence type="ECO:0000313" key="3">
    <source>
        <dbReference type="Proteomes" id="UP000014977"/>
    </source>
</evidence>
<reference evidence="2 3" key="1">
    <citation type="journal article" date="2013" name="Genome Announc.">
        <title>Draft genome sequences for three mercury-methylating, sulfate-reducing bacteria.</title>
        <authorList>
            <person name="Brown S.D."/>
            <person name="Hurt R.A.Jr."/>
            <person name="Gilmour C.C."/>
            <person name="Elias D.A."/>
        </authorList>
    </citation>
    <scope>NUCLEOTIDE SEQUENCE [LARGE SCALE GENOMIC DNA]</scope>
    <source>
        <strain evidence="2 3">DSM 2059</strain>
    </source>
</reference>
<dbReference type="Pfam" id="PF11932">
    <property type="entry name" value="DUF3450"/>
    <property type="match status" value="1"/>
</dbReference>
<name>S7V091_DESML</name>
<evidence type="ECO:0000256" key="1">
    <source>
        <dbReference type="SAM" id="Coils"/>
    </source>
</evidence>
<sequence>MKRTRKRDTGRIRAERCCAILAACTVVLLGGAARIPAAGPGAPPSAGAVLETAESAVDIRRAAQQLRDRWAAEAEKLTAEADALERELARVRWRRNKTAAFTADLEQKTGDLAAAEKAALTLRDDLGPFLDEGIQRLKTFVDRDMPLHPEARDARIRHLSQLADDADADLPAKVSAFLEALSVEIEYGYLTEADAAELEVDGRVIPVRRLSVGRLGLFALAEGGRGAFRWNPGSKRWEPVDDHAARIRQAIEMADRSRLAALVALPIGRPTDAAEDAVK</sequence>
<dbReference type="STRING" id="897.B2D07_01845"/>
<dbReference type="Proteomes" id="UP000014977">
    <property type="component" value="Unassembled WGS sequence"/>
</dbReference>
<dbReference type="InterPro" id="IPR016866">
    <property type="entry name" value="UCP028069"/>
</dbReference>
<keyword evidence="3" id="KW-1185">Reference proteome</keyword>
<organism evidence="2 3">
    <name type="scientific">Desulfococcus multivorans DSM 2059</name>
    <dbReference type="NCBI Taxonomy" id="1121405"/>
    <lineage>
        <taxon>Bacteria</taxon>
        <taxon>Pseudomonadati</taxon>
        <taxon>Thermodesulfobacteriota</taxon>
        <taxon>Desulfobacteria</taxon>
        <taxon>Desulfobacterales</taxon>
        <taxon>Desulfococcaceae</taxon>
        <taxon>Desulfococcus</taxon>
    </lineage>
</organism>
<dbReference type="EMBL" id="ATHJ01000087">
    <property type="protein sequence ID" value="EPR39909.1"/>
    <property type="molecule type" value="Genomic_DNA"/>
</dbReference>
<protein>
    <submittedName>
        <fullName evidence="2">Putative conserved protein UCP028069</fullName>
    </submittedName>
</protein>
<evidence type="ECO:0000313" key="2">
    <source>
        <dbReference type="EMBL" id="EPR39909.1"/>
    </source>
</evidence>
<proteinExistence type="predicted"/>
<dbReference type="eggNOG" id="COG2433">
    <property type="taxonomic scope" value="Bacteria"/>
</dbReference>